<accession>A0A8J2HU05</accession>
<protein>
    <submittedName>
        <fullName evidence="3">Uncharacterized protein</fullName>
    </submittedName>
</protein>
<dbReference type="OrthoDB" id="10419447at2759"/>
<proteinExistence type="predicted"/>
<evidence type="ECO:0000313" key="4">
    <source>
        <dbReference type="Proteomes" id="UP000786811"/>
    </source>
</evidence>
<organism evidence="3 4">
    <name type="scientific">Cotesia congregata</name>
    <name type="common">Parasitoid wasp</name>
    <name type="synonym">Apanteles congregatus</name>
    <dbReference type="NCBI Taxonomy" id="51543"/>
    <lineage>
        <taxon>Eukaryota</taxon>
        <taxon>Metazoa</taxon>
        <taxon>Ecdysozoa</taxon>
        <taxon>Arthropoda</taxon>
        <taxon>Hexapoda</taxon>
        <taxon>Insecta</taxon>
        <taxon>Pterygota</taxon>
        <taxon>Neoptera</taxon>
        <taxon>Endopterygota</taxon>
        <taxon>Hymenoptera</taxon>
        <taxon>Apocrita</taxon>
        <taxon>Ichneumonoidea</taxon>
        <taxon>Braconidae</taxon>
        <taxon>Microgastrinae</taxon>
        <taxon>Cotesia</taxon>
    </lineage>
</organism>
<keyword evidence="4" id="KW-1185">Reference proteome</keyword>
<name>A0A8J2HU05_COTCN</name>
<keyword evidence="1" id="KW-0175">Coiled coil</keyword>
<evidence type="ECO:0000256" key="1">
    <source>
        <dbReference type="SAM" id="Coils"/>
    </source>
</evidence>
<sequence>MDNTSKKSGTSMKIFKNNKKKSTSLDKSDVTSPSSSSSAEHEANNIDAIIGELDTISIHSDQQIPSTSYYRSRVSVNPNGEGSYGEIFEKVGATIELHVLQDNHPNKKLFDEVRNILICSKLLDKIPEHVDQQCNLVDSHMEIERNHWNKVNEIMMPSTLKRSKNATLEHQSCVERINNDNEIIQKYSRGQQKLIDRSLSILWCKISREYALTCKHLLICIAYNMDYFLPDNNDKDLTEVYMKTDQLYQLIGKYNISFIKLNEAFKNMDSIFRNNNETMYSLLNPEMSMKNSQASIDIQMKQQNSYQALIKKRKQLKKKVQKKSASIKEIINKVEPRTVDKLKQVVEKYILEAIC</sequence>
<reference evidence="3" key="1">
    <citation type="submission" date="2021-04" db="EMBL/GenBank/DDBJ databases">
        <authorList>
            <person name="Chebbi M.A.C M."/>
        </authorList>
    </citation>
    <scope>NUCLEOTIDE SEQUENCE</scope>
</reference>
<gene>
    <name evidence="3" type="ORF">HICCMSTLAB_LOCUS13543</name>
</gene>
<dbReference type="AlphaFoldDB" id="A0A8J2HU05"/>
<dbReference type="EMBL" id="CAJNRD030001124">
    <property type="protein sequence ID" value="CAG5108907.1"/>
    <property type="molecule type" value="Genomic_DNA"/>
</dbReference>
<evidence type="ECO:0000313" key="3">
    <source>
        <dbReference type="EMBL" id="CAG5108907.1"/>
    </source>
</evidence>
<comment type="caution">
    <text evidence="3">The sequence shown here is derived from an EMBL/GenBank/DDBJ whole genome shotgun (WGS) entry which is preliminary data.</text>
</comment>
<dbReference type="Proteomes" id="UP000786811">
    <property type="component" value="Unassembled WGS sequence"/>
</dbReference>
<feature type="compositionally biased region" description="Polar residues" evidence="2">
    <location>
        <begin position="1"/>
        <end position="11"/>
    </location>
</feature>
<feature type="region of interest" description="Disordered" evidence="2">
    <location>
        <begin position="1"/>
        <end position="42"/>
    </location>
</feature>
<feature type="coiled-coil region" evidence="1">
    <location>
        <begin position="306"/>
        <end position="333"/>
    </location>
</feature>
<evidence type="ECO:0000256" key="2">
    <source>
        <dbReference type="SAM" id="MobiDB-lite"/>
    </source>
</evidence>